<dbReference type="EMBL" id="CP049869">
    <property type="protein sequence ID" value="QIK77844.1"/>
    <property type="molecule type" value="Genomic_DNA"/>
</dbReference>
<evidence type="ECO:0000313" key="1">
    <source>
        <dbReference type="EMBL" id="QIK77844.1"/>
    </source>
</evidence>
<proteinExistence type="predicted"/>
<name>A0A6G7YM73_9SPHN</name>
<dbReference type="RefSeq" id="WP_166410239.1">
    <property type="nucleotide sequence ID" value="NZ_CP049869.1"/>
</dbReference>
<keyword evidence="2" id="KW-1185">Reference proteome</keyword>
<reference evidence="1 2" key="1">
    <citation type="submission" date="2020-03" db="EMBL/GenBank/DDBJ databases">
        <title>Sphingomonas sp. nov., isolated from fish.</title>
        <authorList>
            <person name="Hyun D.-W."/>
            <person name="Bae J.-W."/>
        </authorList>
    </citation>
    <scope>NUCLEOTIDE SEQUENCE [LARGE SCALE GENOMIC DNA]</scope>
    <source>
        <strain evidence="1 2">HDW15B</strain>
    </source>
</reference>
<accession>A0A6G7YM73</accession>
<dbReference type="AlphaFoldDB" id="A0A6G7YM73"/>
<evidence type="ECO:0000313" key="2">
    <source>
        <dbReference type="Proteomes" id="UP000503222"/>
    </source>
</evidence>
<gene>
    <name evidence="1" type="ORF">G7077_01855</name>
</gene>
<dbReference type="KEGG" id="spii:G7077_01855"/>
<dbReference type="Proteomes" id="UP000503222">
    <property type="component" value="Chromosome"/>
</dbReference>
<protein>
    <submittedName>
        <fullName evidence="1">Uncharacterized protein</fullName>
    </submittedName>
</protein>
<organism evidence="1 2">
    <name type="scientific">Sphingomonas piscis</name>
    <dbReference type="NCBI Taxonomy" id="2714943"/>
    <lineage>
        <taxon>Bacteria</taxon>
        <taxon>Pseudomonadati</taxon>
        <taxon>Pseudomonadota</taxon>
        <taxon>Alphaproteobacteria</taxon>
        <taxon>Sphingomonadales</taxon>
        <taxon>Sphingomonadaceae</taxon>
        <taxon>Sphingomonas</taxon>
    </lineage>
</organism>
<sequence>MFPGLTSASILLAWLPAMFGLAGPGEPTVTRMIVQEQLIIKIPVRPQPIRRPLVWEEHKGPKCINTGQIRGAVLAGTTAVDFALNGGGRVRAKLDDDCPALDFYNGFYLKPEDERICADRDSIHSRMGGSCQIDTFRSLSPKG</sequence>